<evidence type="ECO:0000259" key="2">
    <source>
        <dbReference type="Pfam" id="PF00561"/>
    </source>
</evidence>
<feature type="region of interest" description="Disordered" evidence="1">
    <location>
        <begin position="1"/>
        <end position="28"/>
    </location>
</feature>
<dbReference type="SUPFAM" id="SSF53474">
    <property type="entry name" value="alpha/beta-Hydrolases"/>
    <property type="match status" value="1"/>
</dbReference>
<name>A0ABW1G056_9ACTN</name>
<reference evidence="4" key="1">
    <citation type="journal article" date="2019" name="Int. J. Syst. Evol. Microbiol.">
        <title>The Global Catalogue of Microorganisms (GCM) 10K type strain sequencing project: providing services to taxonomists for standard genome sequencing and annotation.</title>
        <authorList>
            <consortium name="The Broad Institute Genomics Platform"/>
            <consortium name="The Broad Institute Genome Sequencing Center for Infectious Disease"/>
            <person name="Wu L."/>
            <person name="Ma J."/>
        </authorList>
    </citation>
    <scope>NUCLEOTIDE SEQUENCE [LARGE SCALE GENOMIC DNA]</scope>
    <source>
        <strain evidence="4">JCM 4816</strain>
    </source>
</reference>
<dbReference type="InterPro" id="IPR050228">
    <property type="entry name" value="Carboxylesterase_BioH"/>
</dbReference>
<evidence type="ECO:0000313" key="3">
    <source>
        <dbReference type="EMBL" id="MFC5906892.1"/>
    </source>
</evidence>
<feature type="non-terminal residue" evidence="3">
    <location>
        <position position="1"/>
    </location>
</feature>
<accession>A0ABW1G056</accession>
<dbReference type="InterPro" id="IPR029058">
    <property type="entry name" value="AB_hydrolase_fold"/>
</dbReference>
<organism evidence="3 4">
    <name type="scientific">Streptacidiphilus monticola</name>
    <dbReference type="NCBI Taxonomy" id="2161674"/>
    <lineage>
        <taxon>Bacteria</taxon>
        <taxon>Bacillati</taxon>
        <taxon>Actinomycetota</taxon>
        <taxon>Actinomycetes</taxon>
        <taxon>Kitasatosporales</taxon>
        <taxon>Streptomycetaceae</taxon>
        <taxon>Streptacidiphilus</taxon>
    </lineage>
</organism>
<dbReference type="InterPro" id="IPR000073">
    <property type="entry name" value="AB_hydrolase_1"/>
</dbReference>
<sequence length="352" mass="37051">AEAAAAAPDPDPAPTAATADPVGRPPKRGLLARLRGAEPGPSDVLAGSATWFGAGRTPPLTVVFSHGYCLNEDCWHFQREAFRSGLRLVFWDQRSHGRSERGRSYLAGEPASIDQLGGDLKAVIDALAPTGPLVLVGHSMGGMTVMALADQHPELFAERVAGVALLGTTAGGWSEVTLGLGGLGAKLFHRLSPGVVKALGRQRALVERGRRLSSELTAAVYDTFSFGSDDIDPALARFARRMLEATPIDVVAEFYPVFPAHDKLAALPVLHGIPTLVMGGTADLLTPSSHSEAMAEALPDAELEILPGTGHLLMLERPDRVNAALARLLVRAAARTGSPLPAYVNELAQEGH</sequence>
<keyword evidence="3" id="KW-0378">Hydrolase</keyword>
<gene>
    <name evidence="3" type="ORF">ACFP3V_06655</name>
</gene>
<proteinExistence type="predicted"/>
<dbReference type="PANTHER" id="PTHR43194">
    <property type="entry name" value="HYDROLASE ALPHA/BETA FOLD FAMILY"/>
    <property type="match status" value="1"/>
</dbReference>
<evidence type="ECO:0000313" key="4">
    <source>
        <dbReference type="Proteomes" id="UP001596174"/>
    </source>
</evidence>
<dbReference type="PANTHER" id="PTHR43194:SF2">
    <property type="entry name" value="PEROXISOMAL MEMBRANE PROTEIN LPX1"/>
    <property type="match status" value="1"/>
</dbReference>
<feature type="domain" description="AB hydrolase-1" evidence="2">
    <location>
        <begin position="61"/>
        <end position="318"/>
    </location>
</feature>
<protein>
    <submittedName>
        <fullName evidence="3">Alpha/beta fold hydrolase</fullName>
    </submittedName>
</protein>
<dbReference type="Proteomes" id="UP001596174">
    <property type="component" value="Unassembled WGS sequence"/>
</dbReference>
<dbReference type="Gene3D" id="3.40.50.1820">
    <property type="entry name" value="alpha/beta hydrolase"/>
    <property type="match status" value="1"/>
</dbReference>
<evidence type="ECO:0000256" key="1">
    <source>
        <dbReference type="SAM" id="MobiDB-lite"/>
    </source>
</evidence>
<feature type="compositionally biased region" description="Low complexity" evidence="1">
    <location>
        <begin position="1"/>
        <end position="21"/>
    </location>
</feature>
<comment type="caution">
    <text evidence="3">The sequence shown here is derived from an EMBL/GenBank/DDBJ whole genome shotgun (WGS) entry which is preliminary data.</text>
</comment>
<dbReference type="EMBL" id="JBHSQJ010000021">
    <property type="protein sequence ID" value="MFC5906892.1"/>
    <property type="molecule type" value="Genomic_DNA"/>
</dbReference>
<keyword evidence="4" id="KW-1185">Reference proteome</keyword>
<dbReference type="RefSeq" id="WP_380580761.1">
    <property type="nucleotide sequence ID" value="NZ_JBHSQJ010000021.1"/>
</dbReference>
<dbReference type="Pfam" id="PF00561">
    <property type="entry name" value="Abhydrolase_1"/>
    <property type="match status" value="1"/>
</dbReference>
<dbReference type="GO" id="GO:0016787">
    <property type="term" value="F:hydrolase activity"/>
    <property type="evidence" value="ECO:0007669"/>
    <property type="project" value="UniProtKB-KW"/>
</dbReference>